<comment type="similarity">
    <text evidence="5">Belongs to the OXA1/ALB3/YidC family.</text>
</comment>
<gene>
    <name evidence="7" type="ORF">AB1Y20_006460</name>
</gene>
<dbReference type="InterPro" id="IPR001708">
    <property type="entry name" value="YidC/ALB3/OXA1/COX18"/>
</dbReference>
<evidence type="ECO:0000256" key="3">
    <source>
        <dbReference type="ARBA" id="ARBA00022989"/>
    </source>
</evidence>
<evidence type="ECO:0000256" key="5">
    <source>
        <dbReference type="RuleBase" id="RU003945"/>
    </source>
</evidence>
<dbReference type="InterPro" id="IPR028055">
    <property type="entry name" value="YidC/Oxa/ALB_C"/>
</dbReference>
<evidence type="ECO:0000256" key="1">
    <source>
        <dbReference type="ARBA" id="ARBA00004141"/>
    </source>
</evidence>
<keyword evidence="3" id="KW-1133">Transmembrane helix</keyword>
<keyword evidence="4" id="KW-0472">Membrane</keyword>
<protein>
    <recommendedName>
        <fullName evidence="6">Membrane insertase YidC/Oxa/ALB C-terminal domain-containing protein</fullName>
    </recommendedName>
</protein>
<dbReference type="GO" id="GO:0032977">
    <property type="term" value="F:membrane insertase activity"/>
    <property type="evidence" value="ECO:0007669"/>
    <property type="project" value="InterPro"/>
</dbReference>
<evidence type="ECO:0000256" key="4">
    <source>
        <dbReference type="ARBA" id="ARBA00023136"/>
    </source>
</evidence>
<proteinExistence type="inferred from homology"/>
<dbReference type="Gene3D" id="1.25.40.10">
    <property type="entry name" value="Tetratricopeptide repeat domain"/>
    <property type="match status" value="1"/>
</dbReference>
<evidence type="ECO:0000313" key="7">
    <source>
        <dbReference type="EMBL" id="KAL1510128.1"/>
    </source>
</evidence>
<dbReference type="PANTHER" id="PTHR12428">
    <property type="entry name" value="OXA1"/>
    <property type="match status" value="1"/>
</dbReference>
<dbReference type="GO" id="GO:0032979">
    <property type="term" value="P:protein insertion into mitochondrial inner membrane from matrix"/>
    <property type="evidence" value="ECO:0007669"/>
    <property type="project" value="TreeGrafter"/>
</dbReference>
<dbReference type="SUPFAM" id="SSF48452">
    <property type="entry name" value="TPR-like"/>
    <property type="match status" value="1"/>
</dbReference>
<dbReference type="Pfam" id="PF02096">
    <property type="entry name" value="60KD_IMP"/>
    <property type="match status" value="1"/>
</dbReference>
<evidence type="ECO:0000256" key="2">
    <source>
        <dbReference type="ARBA" id="ARBA00022692"/>
    </source>
</evidence>
<keyword evidence="8" id="KW-1185">Reference proteome</keyword>
<evidence type="ECO:0000313" key="8">
    <source>
        <dbReference type="Proteomes" id="UP001515480"/>
    </source>
</evidence>
<dbReference type="PANTHER" id="PTHR12428:SF65">
    <property type="entry name" value="CYTOCHROME C OXIDASE ASSEMBLY PROTEIN COX18, MITOCHONDRIAL"/>
    <property type="match status" value="1"/>
</dbReference>
<dbReference type="Proteomes" id="UP001515480">
    <property type="component" value="Unassembled WGS sequence"/>
</dbReference>
<dbReference type="GO" id="GO:0005743">
    <property type="term" value="C:mitochondrial inner membrane"/>
    <property type="evidence" value="ECO:0007669"/>
    <property type="project" value="TreeGrafter"/>
</dbReference>
<feature type="domain" description="Membrane insertase YidC/Oxa/ALB C-terminal" evidence="6">
    <location>
        <begin position="87"/>
        <end position="222"/>
    </location>
</feature>
<comment type="subcellular location">
    <subcellularLocation>
        <location evidence="1 5">Membrane</location>
        <topology evidence="1 5">Multi-pass membrane protein</topology>
    </subcellularLocation>
</comment>
<dbReference type="EMBL" id="JBGBPQ010000015">
    <property type="protein sequence ID" value="KAL1510128.1"/>
    <property type="molecule type" value="Genomic_DNA"/>
</dbReference>
<evidence type="ECO:0000259" key="6">
    <source>
        <dbReference type="Pfam" id="PF02096"/>
    </source>
</evidence>
<comment type="caution">
    <text evidence="7">The sequence shown here is derived from an EMBL/GenBank/DDBJ whole genome shotgun (WGS) entry which is preliminary data.</text>
</comment>
<sequence length="456" mass="48557">MLARLCLRASPRGARRFSSPVACAEHALSLVHTHTGLPWWATLAASSLALRLLLVPSVIAQPRLAALLAAAARHAATGSSRAGRAAAVARAFVAECRKAHVSPVATLAMPLIPLPVLLTSLIAVRRLVDEEKPHAAELKSGGIAWFKDLTAPDCYAVLPIASLGLLIANLQQSFAGSQSAVMQTLRNFLQATGTIMLPFYAQLPAGLFLYWVPNSLFSMLQERHSTFPLPLLCPPPLRPPFPPAVPQTPPLPSPLPFPASQMLFLRRAMASRPLRPAPPRASPLILSTAPPAPLGAARAAAAGGGGVTAVDEELRPLAEAVEKAPLDVTAHVQLSKLLLRRKQTQQAVAHLWPAVQAVPREHSGPLRFQLALALALQGQHDTAKPLLSQEGGLSALAVLELEPTFTEAWICLSNCQQALGELDDAAASLAHVATLRPEIAEWCNQEADKIRLQAKK</sequence>
<organism evidence="7 8">
    <name type="scientific">Prymnesium parvum</name>
    <name type="common">Toxic golden alga</name>
    <dbReference type="NCBI Taxonomy" id="97485"/>
    <lineage>
        <taxon>Eukaryota</taxon>
        <taxon>Haptista</taxon>
        <taxon>Haptophyta</taxon>
        <taxon>Prymnesiophyceae</taxon>
        <taxon>Prymnesiales</taxon>
        <taxon>Prymnesiaceae</taxon>
        <taxon>Prymnesium</taxon>
    </lineage>
</organism>
<name>A0AB34J098_PRYPA</name>
<reference evidence="7 8" key="1">
    <citation type="journal article" date="2024" name="Science">
        <title>Giant polyketide synthase enzymes in the biosynthesis of giant marine polyether toxins.</title>
        <authorList>
            <person name="Fallon T.R."/>
            <person name="Shende V.V."/>
            <person name="Wierzbicki I.H."/>
            <person name="Pendleton A.L."/>
            <person name="Watervoot N.F."/>
            <person name="Auber R.P."/>
            <person name="Gonzalez D.J."/>
            <person name="Wisecaver J.H."/>
            <person name="Moore B.S."/>
        </authorList>
    </citation>
    <scope>NUCLEOTIDE SEQUENCE [LARGE SCALE GENOMIC DNA]</scope>
    <source>
        <strain evidence="7 8">12B1</strain>
    </source>
</reference>
<keyword evidence="2 5" id="KW-0812">Transmembrane</keyword>
<dbReference type="AlphaFoldDB" id="A0AB34J098"/>
<accession>A0AB34J098</accession>
<dbReference type="InterPro" id="IPR011990">
    <property type="entry name" value="TPR-like_helical_dom_sf"/>
</dbReference>